<dbReference type="InterPro" id="IPR043129">
    <property type="entry name" value="ATPase_NBD"/>
</dbReference>
<comment type="similarity">
    <text evidence="1">Belongs to the ROK (NagC/XylR) family.</text>
</comment>
<protein>
    <submittedName>
        <fullName evidence="3">ROK family protein</fullName>
    </submittedName>
</protein>
<accession>A0A7T0PVF6</accession>
<dbReference type="KEGG" id="arep:ID810_11150"/>
<dbReference type="PANTHER" id="PTHR18964:SF149">
    <property type="entry name" value="BIFUNCTIONAL UDP-N-ACETYLGLUCOSAMINE 2-EPIMERASE_N-ACETYLMANNOSAMINE KINASE"/>
    <property type="match status" value="1"/>
</dbReference>
<name>A0A7T0PVF6_9ACTO</name>
<dbReference type="Pfam" id="PF00480">
    <property type="entry name" value="ROK"/>
    <property type="match status" value="1"/>
</dbReference>
<dbReference type="Proteomes" id="UP000594637">
    <property type="component" value="Chromosome"/>
</dbReference>
<dbReference type="PANTHER" id="PTHR18964">
    <property type="entry name" value="ROK (REPRESSOR, ORF, KINASE) FAMILY"/>
    <property type="match status" value="1"/>
</dbReference>
<evidence type="ECO:0000313" key="3">
    <source>
        <dbReference type="EMBL" id="QPL05256.1"/>
    </source>
</evidence>
<evidence type="ECO:0000256" key="1">
    <source>
        <dbReference type="ARBA" id="ARBA00006479"/>
    </source>
</evidence>
<dbReference type="InterPro" id="IPR000600">
    <property type="entry name" value="ROK"/>
</dbReference>
<feature type="region of interest" description="Disordered" evidence="2">
    <location>
        <begin position="1"/>
        <end position="29"/>
    </location>
</feature>
<dbReference type="RefSeq" id="WP_166857200.1">
    <property type="nucleotide sequence ID" value="NZ_CP063989.1"/>
</dbReference>
<organism evidence="3 4">
    <name type="scientific">Actinomyces respiraculi</name>
    <dbReference type="NCBI Taxonomy" id="2744574"/>
    <lineage>
        <taxon>Bacteria</taxon>
        <taxon>Bacillati</taxon>
        <taxon>Actinomycetota</taxon>
        <taxon>Actinomycetes</taxon>
        <taxon>Actinomycetales</taxon>
        <taxon>Actinomycetaceae</taxon>
        <taxon>Actinomyces</taxon>
    </lineage>
</organism>
<reference evidence="3 4" key="1">
    <citation type="submission" date="2020-11" db="EMBL/GenBank/DDBJ databases">
        <title>Actinomyces sp. ZJ750.</title>
        <authorList>
            <person name="Zhou J."/>
        </authorList>
    </citation>
    <scope>NUCLEOTIDE SEQUENCE [LARGE SCALE GENOMIC DNA]</scope>
    <source>
        <strain evidence="3 4">ZJ750</strain>
    </source>
</reference>
<evidence type="ECO:0000313" key="4">
    <source>
        <dbReference type="Proteomes" id="UP000594637"/>
    </source>
</evidence>
<gene>
    <name evidence="3" type="ORF">ID810_11150</name>
</gene>
<evidence type="ECO:0000256" key="2">
    <source>
        <dbReference type="SAM" id="MobiDB-lite"/>
    </source>
</evidence>
<proteinExistence type="inferred from homology"/>
<sequence length="448" mass="47480">MTTHEDTPGRAAGEEAAPMPHRRAPRPPSFVHVTQLSDLIAQARSYPQGVARADLVESLSMGRNAVDRRLRTAVEMGLLVPAGRGVSTGGRAPEMWRFNPDAATILTLSVSYRRTTAALMSIGGHVLERVTWDAGLLDEPAQVLADAVGHLTTLRSARPDLPPPWGVGVGLPTPVDFRDGSIVRPVAGTNGLTSWTGLPLRRTLAEALQLSVWVDDEVNLMALAAASRVGAPKDLLYIRFSLGLGMGIVSSGQVHRGAGAASGEIAHIQMAGASGPSCRCGRRGCLETVVSGGAMEQAASTPQALKTSSYLRAVMSKQNEIRDIDVFRGVAQGDRVCVRIATEAADRLAIVLAVVTTTYNPGEIVLGGDVTASGQLFAQVVGQALRRRVLPSTSERLRIRMGDPDDALIGACRLAADRLLSPHVMHTWLAHGSPVGVDELVTHKRQDA</sequence>
<dbReference type="AlphaFoldDB" id="A0A7T0PVF6"/>
<keyword evidence="4" id="KW-1185">Reference proteome</keyword>
<dbReference type="SUPFAM" id="SSF53067">
    <property type="entry name" value="Actin-like ATPase domain"/>
    <property type="match status" value="2"/>
</dbReference>
<dbReference type="EMBL" id="CP063989">
    <property type="protein sequence ID" value="QPL05256.1"/>
    <property type="molecule type" value="Genomic_DNA"/>
</dbReference>
<dbReference type="Gene3D" id="3.30.420.40">
    <property type="match status" value="2"/>
</dbReference>